<dbReference type="InterPro" id="IPR002347">
    <property type="entry name" value="SDR_fam"/>
</dbReference>
<name>A0A7Y9IAV1_9ACTN</name>
<dbReference type="Pfam" id="PF13561">
    <property type="entry name" value="adh_short_C2"/>
    <property type="match status" value="1"/>
</dbReference>
<dbReference type="InterPro" id="IPR020904">
    <property type="entry name" value="Sc_DH/Rdtase_CS"/>
</dbReference>
<dbReference type="PRINTS" id="PR00080">
    <property type="entry name" value="SDRFAMILY"/>
</dbReference>
<dbReference type="GO" id="GO:0008874">
    <property type="term" value="F:gluconate 5-dehydrogenase activity"/>
    <property type="evidence" value="ECO:0007669"/>
    <property type="project" value="UniProtKB-EC"/>
</dbReference>
<keyword evidence="5" id="KW-1185">Reference proteome</keyword>
<dbReference type="EMBL" id="JACCBU010000001">
    <property type="protein sequence ID" value="NYE73434.1"/>
    <property type="molecule type" value="Genomic_DNA"/>
</dbReference>
<evidence type="ECO:0000313" key="4">
    <source>
        <dbReference type="EMBL" id="NYE73434.1"/>
    </source>
</evidence>
<reference evidence="4 5" key="1">
    <citation type="submission" date="2020-07" db="EMBL/GenBank/DDBJ databases">
        <title>Sequencing the genomes of 1000 actinobacteria strains.</title>
        <authorList>
            <person name="Klenk H.-P."/>
        </authorList>
    </citation>
    <scope>NUCLEOTIDE SEQUENCE [LARGE SCALE GENOMIC DNA]</scope>
    <source>
        <strain evidence="4 5">DSM 22083</strain>
    </source>
</reference>
<dbReference type="EC" id="1.1.1.69" evidence="4"/>
<dbReference type="InterPro" id="IPR057326">
    <property type="entry name" value="KR_dom"/>
</dbReference>
<evidence type="ECO:0000256" key="1">
    <source>
        <dbReference type="ARBA" id="ARBA00006484"/>
    </source>
</evidence>
<feature type="domain" description="Ketoreductase" evidence="3">
    <location>
        <begin position="13"/>
        <end position="193"/>
    </location>
</feature>
<dbReference type="PANTHER" id="PTHR42760:SF133">
    <property type="entry name" value="3-OXOACYL-[ACYL-CARRIER-PROTEIN] REDUCTASE"/>
    <property type="match status" value="1"/>
</dbReference>
<dbReference type="SMART" id="SM00822">
    <property type="entry name" value="PKS_KR"/>
    <property type="match status" value="1"/>
</dbReference>
<dbReference type="RefSeq" id="WP_179754920.1">
    <property type="nucleotide sequence ID" value="NZ_JACCBU010000001.1"/>
</dbReference>
<dbReference type="FunFam" id="3.40.50.720:FF:000084">
    <property type="entry name" value="Short-chain dehydrogenase reductase"/>
    <property type="match status" value="1"/>
</dbReference>
<dbReference type="InterPro" id="IPR036291">
    <property type="entry name" value="NAD(P)-bd_dom_sf"/>
</dbReference>
<organism evidence="4 5">
    <name type="scientific">Microlunatus parietis</name>
    <dbReference type="NCBI Taxonomy" id="682979"/>
    <lineage>
        <taxon>Bacteria</taxon>
        <taxon>Bacillati</taxon>
        <taxon>Actinomycetota</taxon>
        <taxon>Actinomycetes</taxon>
        <taxon>Propionibacteriales</taxon>
        <taxon>Propionibacteriaceae</taxon>
        <taxon>Microlunatus</taxon>
    </lineage>
</organism>
<comment type="similarity">
    <text evidence="1">Belongs to the short-chain dehydrogenases/reductases (SDR) family.</text>
</comment>
<evidence type="ECO:0000259" key="3">
    <source>
        <dbReference type="SMART" id="SM00822"/>
    </source>
</evidence>
<dbReference type="Gene3D" id="3.40.50.720">
    <property type="entry name" value="NAD(P)-binding Rossmann-like Domain"/>
    <property type="match status" value="1"/>
</dbReference>
<evidence type="ECO:0000256" key="2">
    <source>
        <dbReference type="ARBA" id="ARBA00023002"/>
    </source>
</evidence>
<dbReference type="PRINTS" id="PR00081">
    <property type="entry name" value="GDHRDH"/>
</dbReference>
<comment type="caution">
    <text evidence="4">The sequence shown here is derived from an EMBL/GenBank/DDBJ whole genome shotgun (WGS) entry which is preliminary data.</text>
</comment>
<dbReference type="PROSITE" id="PS00061">
    <property type="entry name" value="ADH_SHORT"/>
    <property type="match status" value="1"/>
</dbReference>
<dbReference type="AlphaFoldDB" id="A0A7Y9IAV1"/>
<dbReference type="Proteomes" id="UP000569914">
    <property type="component" value="Unassembled WGS sequence"/>
</dbReference>
<dbReference type="PANTHER" id="PTHR42760">
    <property type="entry name" value="SHORT-CHAIN DEHYDROGENASES/REDUCTASES FAMILY MEMBER"/>
    <property type="match status" value="1"/>
</dbReference>
<dbReference type="SUPFAM" id="SSF51735">
    <property type="entry name" value="NAD(P)-binding Rossmann-fold domains"/>
    <property type="match status" value="1"/>
</dbReference>
<keyword evidence="2 4" id="KW-0560">Oxidoreductase</keyword>
<evidence type="ECO:0000313" key="5">
    <source>
        <dbReference type="Proteomes" id="UP000569914"/>
    </source>
</evidence>
<protein>
    <submittedName>
        <fullName evidence="4">Gluconate 5-dehydrogenase</fullName>
        <ecNumber evidence="4">1.1.1.69</ecNumber>
    </submittedName>
</protein>
<sequence length="258" mass="26584">MAGLTPVPGLDGRLALITGGRRGLGLEMARALGAAGARLLINGRDAGPLGEVCASLRATGLDARPAAFDVAGPGAAEAVERLADDHGPIDILINNVGQRDRRGVLQMDQADFERLVRVDLTSAYTMSRVVARRLVDLGRPGSIINVSSVVGGLLGARADVAYTVAKAGLDGLTRTLAAELGPHRIRVNSIAPGPFATETNAPIVADPKITEFVTSRTALGRWGRPEEIGGIVAFLAGDGASYLTGQTIAVDGGLSTTY</sequence>
<accession>A0A7Y9IAV1</accession>
<gene>
    <name evidence="4" type="ORF">BKA15_004763</name>
</gene>
<proteinExistence type="inferred from homology"/>